<keyword evidence="6 8" id="KW-0472">Membrane</keyword>
<evidence type="ECO:0000259" key="11">
    <source>
        <dbReference type="Pfam" id="PF14703"/>
    </source>
</evidence>
<feature type="transmembrane region" description="Helical" evidence="8">
    <location>
        <begin position="377"/>
        <end position="401"/>
    </location>
</feature>
<evidence type="ECO:0000256" key="4">
    <source>
        <dbReference type="ARBA" id="ARBA00022692"/>
    </source>
</evidence>
<feature type="transmembrane region" description="Helical" evidence="8">
    <location>
        <begin position="560"/>
        <end position="580"/>
    </location>
</feature>
<evidence type="ECO:0000313" key="13">
    <source>
        <dbReference type="Proteomes" id="UP000245699"/>
    </source>
</evidence>
<evidence type="ECO:0000256" key="2">
    <source>
        <dbReference type="ARBA" id="ARBA00007779"/>
    </source>
</evidence>
<evidence type="ECO:0000313" key="12">
    <source>
        <dbReference type="EMBL" id="PVU85934.1"/>
    </source>
</evidence>
<dbReference type="Pfam" id="PF13967">
    <property type="entry name" value="RSN1_TM"/>
    <property type="match status" value="1"/>
</dbReference>
<dbReference type="GO" id="GO:0005227">
    <property type="term" value="F:calcium-activated cation channel activity"/>
    <property type="evidence" value="ECO:0007669"/>
    <property type="project" value="InterPro"/>
</dbReference>
<protein>
    <recommendedName>
        <fullName evidence="14">CSC1/OSCA1-like 7TM region domain-containing protein</fullName>
    </recommendedName>
</protein>
<evidence type="ECO:0000259" key="9">
    <source>
        <dbReference type="Pfam" id="PF02714"/>
    </source>
</evidence>
<evidence type="ECO:0000256" key="1">
    <source>
        <dbReference type="ARBA" id="ARBA00004141"/>
    </source>
</evidence>
<comment type="similarity">
    <text evidence="2">Belongs to the CSC1 (TC 1.A.17) family.</text>
</comment>
<keyword evidence="3" id="KW-0813">Transport</keyword>
<sequence>MASDDSRENNPSVSVLLSALIFNLAINAIFITIFCIVRPKNKYLYSPKTELKNSKISPKRLPSTFFGWIPPLFRLHRNDLIKYCGPDGYLFLYYMKQNFFLFLTFSILSACILIPIDATGNNNQEGLNQLSISNVPPGSWRLWVHFALTFVFTVLVIIINFLGANRAIDVRQNYLNSEKYQSTVKSKTVLISSVPKSQTQQDIKENMTKYSPSGVEVYPIKHGDTLADNVEKRDKWKLKLESELTRLASSEEKNKIKASKGKKTKQVERSKIKDSPLGLIGPKVDLIDYSLERMVEENKEILKEKNNYPDQPQTNSAFVFFNNPSEAHKFVSSKTGTVLDSFKEYNPKYIEVDPNDMVWGNMNVDNKTRHIMKIVSIGASVTMILLWAIPTTFISSVANLSKLQTFSAFTWISSLPTVVKGILQGLIPAIVLVILTMIVPIILRIFIKLERNPKTSYVEYALIDRFFYFQVFNVFIIYLIAGSIIPSLKQFIDEPDTVLNTLSSNIPQNSVFYTTYVLLSGLSSSCGDILQLVGLIIRILVGSILTRTPRSILESQKPRAIGVGTLIPQVSLIFLLGLVFSTISPLMTVVSLIYFGMYFVVYRYNFVYVFAPESFSYGGKSSKKMLTHRWIALYCLQVVMLFILTINVPKNNKTQYGVRLGLSIVFIIISALCNIYMNLFMYPKIDFEKSVFSSRLEKLSFSNLFSKILKKKEEPLISDKTGDFEEVYKTGSTLLDDPDYKEKFIEPNYRDSGYTIVWAPASEETQVKAVYQEVNTRFEDVGEVTTEGTIFKENGKIQILVDEVPKQLN</sequence>
<gene>
    <name evidence="12" type="ORF">BB559_006749</name>
</gene>
<comment type="subcellular location">
    <subcellularLocation>
        <location evidence="1">Membrane</location>
        <topology evidence="1">Multi-pass membrane protein</topology>
    </subcellularLocation>
</comment>
<dbReference type="Pfam" id="PF02714">
    <property type="entry name" value="RSN1_7TM"/>
    <property type="match status" value="1"/>
</dbReference>
<name>A0A2T9Y0X5_9FUNG</name>
<evidence type="ECO:0000256" key="6">
    <source>
        <dbReference type="ARBA" id="ARBA00023136"/>
    </source>
</evidence>
<feature type="transmembrane region" description="Helical" evidence="8">
    <location>
        <begin position="421"/>
        <end position="446"/>
    </location>
</feature>
<feature type="transmembrane region" description="Helical" evidence="8">
    <location>
        <begin position="592"/>
        <end position="611"/>
    </location>
</feature>
<dbReference type="InterPro" id="IPR003864">
    <property type="entry name" value="CSC1/OSCA1-like_7TM"/>
</dbReference>
<dbReference type="AlphaFoldDB" id="A0A2T9Y0X5"/>
<dbReference type="OrthoDB" id="1076608at2759"/>
<feature type="transmembrane region" description="Helical" evidence="8">
    <location>
        <begin position="99"/>
        <end position="120"/>
    </location>
</feature>
<evidence type="ECO:0000256" key="3">
    <source>
        <dbReference type="ARBA" id="ARBA00022448"/>
    </source>
</evidence>
<dbReference type="InterPro" id="IPR032880">
    <property type="entry name" value="CSC1/OSCA1-like_N"/>
</dbReference>
<keyword evidence="5 8" id="KW-1133">Transmembrane helix</keyword>
<feature type="transmembrane region" description="Helical" evidence="8">
    <location>
        <begin position="140"/>
        <end position="162"/>
    </location>
</feature>
<organism evidence="12 13">
    <name type="scientific">Furculomyces boomerangus</name>
    <dbReference type="NCBI Taxonomy" id="61424"/>
    <lineage>
        <taxon>Eukaryota</taxon>
        <taxon>Fungi</taxon>
        <taxon>Fungi incertae sedis</taxon>
        <taxon>Zoopagomycota</taxon>
        <taxon>Kickxellomycotina</taxon>
        <taxon>Harpellomycetes</taxon>
        <taxon>Harpellales</taxon>
        <taxon>Harpellaceae</taxon>
        <taxon>Furculomyces</taxon>
    </lineage>
</organism>
<feature type="transmembrane region" description="Helical" evidence="8">
    <location>
        <begin position="466"/>
        <end position="485"/>
    </location>
</feature>
<evidence type="ECO:0008006" key="14">
    <source>
        <dbReference type="Google" id="ProtNLM"/>
    </source>
</evidence>
<proteinExistence type="inferred from homology"/>
<dbReference type="PANTHER" id="PTHR13018">
    <property type="entry name" value="PROBABLE MEMBRANE PROTEIN DUF221-RELATED"/>
    <property type="match status" value="1"/>
</dbReference>
<feature type="region of interest" description="Disordered" evidence="7">
    <location>
        <begin position="251"/>
        <end position="271"/>
    </location>
</feature>
<evidence type="ECO:0000256" key="5">
    <source>
        <dbReference type="ARBA" id="ARBA00022989"/>
    </source>
</evidence>
<feature type="domain" description="CSC1/OSCA1-like N-terminal transmembrane" evidence="10">
    <location>
        <begin position="16"/>
        <end position="159"/>
    </location>
</feature>
<feature type="transmembrane region" description="Helical" evidence="8">
    <location>
        <begin position="660"/>
        <end position="680"/>
    </location>
</feature>
<feature type="transmembrane region" description="Helical" evidence="8">
    <location>
        <begin position="15"/>
        <end position="37"/>
    </location>
</feature>
<feature type="domain" description="CSC1/OSCA1-like 7TM region" evidence="9">
    <location>
        <begin position="373"/>
        <end position="641"/>
    </location>
</feature>
<evidence type="ECO:0000259" key="10">
    <source>
        <dbReference type="Pfam" id="PF13967"/>
    </source>
</evidence>
<feature type="domain" description="CSC1/OSCA1-like cytosolic" evidence="11">
    <location>
        <begin position="186"/>
        <end position="361"/>
    </location>
</feature>
<keyword evidence="4 8" id="KW-0812">Transmembrane</keyword>
<evidence type="ECO:0000256" key="7">
    <source>
        <dbReference type="SAM" id="MobiDB-lite"/>
    </source>
</evidence>
<dbReference type="GO" id="GO:0005886">
    <property type="term" value="C:plasma membrane"/>
    <property type="evidence" value="ECO:0007669"/>
    <property type="project" value="TreeGrafter"/>
</dbReference>
<dbReference type="EMBL" id="MBFT01001001">
    <property type="protein sequence ID" value="PVU85934.1"/>
    <property type="molecule type" value="Genomic_DNA"/>
</dbReference>
<reference evidence="12 13" key="1">
    <citation type="journal article" date="2018" name="MBio">
        <title>Comparative Genomics Reveals the Core Gene Toolbox for the Fungus-Insect Symbiosis.</title>
        <authorList>
            <person name="Wang Y."/>
            <person name="Stata M."/>
            <person name="Wang W."/>
            <person name="Stajich J.E."/>
            <person name="White M.M."/>
            <person name="Moncalvo J.M."/>
        </authorList>
    </citation>
    <scope>NUCLEOTIDE SEQUENCE [LARGE SCALE GENOMIC DNA]</scope>
    <source>
        <strain evidence="12 13">AUS-77-4</strain>
    </source>
</reference>
<dbReference type="Pfam" id="PF14703">
    <property type="entry name" value="PHM7_cyt"/>
    <property type="match status" value="1"/>
</dbReference>
<dbReference type="PANTHER" id="PTHR13018:SF139">
    <property type="entry name" value="PHOSPHATE METABOLISM PROTEIN 7"/>
    <property type="match status" value="1"/>
</dbReference>
<comment type="caution">
    <text evidence="12">The sequence shown here is derived from an EMBL/GenBank/DDBJ whole genome shotgun (WGS) entry which is preliminary data.</text>
</comment>
<feature type="transmembrane region" description="Helical" evidence="8">
    <location>
        <begin position="631"/>
        <end position="648"/>
    </location>
</feature>
<accession>A0A2T9Y0X5</accession>
<keyword evidence="13" id="KW-1185">Reference proteome</keyword>
<dbReference type="InterPro" id="IPR027815">
    <property type="entry name" value="CSC1/OSCA1-like_cyt"/>
</dbReference>
<dbReference type="Proteomes" id="UP000245699">
    <property type="component" value="Unassembled WGS sequence"/>
</dbReference>
<evidence type="ECO:0000256" key="8">
    <source>
        <dbReference type="SAM" id="Phobius"/>
    </source>
</evidence>
<dbReference type="InterPro" id="IPR045122">
    <property type="entry name" value="Csc1-like"/>
</dbReference>